<proteinExistence type="predicted"/>
<evidence type="ECO:0000313" key="2">
    <source>
        <dbReference type="Proteomes" id="UP000238954"/>
    </source>
</evidence>
<gene>
    <name evidence="1" type="ORF">CVO77_14965</name>
</gene>
<accession>A0A2S8B259</accession>
<reference evidence="2" key="1">
    <citation type="submission" date="2017-11" db="EMBL/GenBank/DDBJ databases">
        <title>The complete genome sequence of Sphingopyxis pomeranensis sp. nov. strain WS5A3p.</title>
        <authorList>
            <person name="Kaminski M.A."/>
        </authorList>
    </citation>
    <scope>NUCLEOTIDE SEQUENCE [LARGE SCALE GENOMIC DNA]</scope>
    <source>
        <strain evidence="2">WS5A3p</strain>
    </source>
</reference>
<name>A0A2S8B259_9SPHN</name>
<protein>
    <submittedName>
        <fullName evidence="1">Uncharacterized protein</fullName>
    </submittedName>
</protein>
<organism evidence="1 2">
    <name type="scientific">Sphingopyxis lindanitolerans</name>
    <dbReference type="NCBI Taxonomy" id="2054227"/>
    <lineage>
        <taxon>Bacteria</taxon>
        <taxon>Pseudomonadati</taxon>
        <taxon>Pseudomonadota</taxon>
        <taxon>Alphaproteobacteria</taxon>
        <taxon>Sphingomonadales</taxon>
        <taxon>Sphingomonadaceae</taxon>
        <taxon>Sphingopyxis</taxon>
    </lineage>
</organism>
<dbReference type="EMBL" id="PHFW01000003">
    <property type="protein sequence ID" value="PQM26349.1"/>
    <property type="molecule type" value="Genomic_DNA"/>
</dbReference>
<comment type="caution">
    <text evidence="1">The sequence shown here is derived from an EMBL/GenBank/DDBJ whole genome shotgun (WGS) entry which is preliminary data.</text>
</comment>
<sequence length="69" mass="7622">MPSKVADDIAICRTLAGGIRRREGSADLKHLAIEIGGLIACRRATLRFPKKYWADGWATIQPAFVCFFA</sequence>
<keyword evidence="2" id="KW-1185">Reference proteome</keyword>
<evidence type="ECO:0000313" key="1">
    <source>
        <dbReference type="EMBL" id="PQM26349.1"/>
    </source>
</evidence>
<dbReference type="AlphaFoldDB" id="A0A2S8B259"/>
<dbReference type="Proteomes" id="UP000238954">
    <property type="component" value="Chromosome"/>
</dbReference>